<proteinExistence type="inferred from homology"/>
<evidence type="ECO:0000256" key="8">
    <source>
        <dbReference type="ARBA" id="ARBA00023125"/>
    </source>
</evidence>
<dbReference type="GO" id="GO:0005524">
    <property type="term" value="F:ATP binding"/>
    <property type="evidence" value="ECO:0007669"/>
    <property type="project" value="UniProtKB-UniRule"/>
</dbReference>
<sequence>MAEERAQFKGSPVTSENISFRIPPHNKDAEMSVLGSLMLDKHAPMKVMDILSHDDFYYENHRVIYESIIELFERHEPIDVVSVSSRLKEKSKLDQIGGMSYIAHLVNMVPSTAGIAHYADIVNKKRVLRDLIDASQYINHLGYQEDLDVEESLDQAEHKILSISQASLRKTFLPVRGALSEAFDRIDRLHKKKDEVRGVSTGFHDLDKVLSGFQNSDLIIVACRPSLGKTSFALDIARNVAVQKELPVGIFSLEMSTEQLVDRLLAAEAHIDLWKLRNGRLAEDEFPRLRDALSKLSQAPIFIDDEATSNILQIRTKARRLQAEHGLGLIIVDYLQLMQPRTSSDSMVMQITEISRSLKTLAKELNVPVLALSQLSRSVEQRHPPIPRLSDLRDSGSIEQDADVVMFIYREDKYKSSSDRPNQADILIEKHRNGPTGKATLFFNKEYASFSSLDRKHLDDQIQW</sequence>
<protein>
    <recommendedName>
        <fullName evidence="11 12">Replicative DNA helicase</fullName>
        <ecNumber evidence="11 12">5.6.2.3</ecNumber>
    </recommendedName>
</protein>
<evidence type="ECO:0000256" key="3">
    <source>
        <dbReference type="ARBA" id="ARBA00022705"/>
    </source>
</evidence>
<dbReference type="FunFam" id="1.10.860.10:FF:000001">
    <property type="entry name" value="Replicative DNA helicase"/>
    <property type="match status" value="1"/>
</dbReference>
<dbReference type="InterPro" id="IPR016136">
    <property type="entry name" value="DNA_helicase_N/primase_C"/>
</dbReference>
<dbReference type="PANTHER" id="PTHR30153:SF2">
    <property type="entry name" value="REPLICATIVE DNA HELICASE"/>
    <property type="match status" value="1"/>
</dbReference>
<keyword evidence="2 12" id="KW-0639">Primosome</keyword>
<accession>A0A2H0TE41</accession>
<feature type="region of interest" description="Disordered" evidence="13">
    <location>
        <begin position="1"/>
        <end position="21"/>
    </location>
</feature>
<dbReference type="GO" id="GO:0043139">
    <property type="term" value="F:5'-3' DNA helicase activity"/>
    <property type="evidence" value="ECO:0007669"/>
    <property type="project" value="UniProtKB-EC"/>
</dbReference>
<feature type="domain" description="SF4 helicase" evidence="14">
    <location>
        <begin position="192"/>
        <end position="457"/>
    </location>
</feature>
<dbReference type="FunFam" id="3.40.50.300:FF:000076">
    <property type="entry name" value="Replicative DNA helicase"/>
    <property type="match status" value="1"/>
</dbReference>
<dbReference type="EMBL" id="PFCO01000001">
    <property type="protein sequence ID" value="PIR69817.1"/>
    <property type="molecule type" value="Genomic_DNA"/>
</dbReference>
<dbReference type="GO" id="GO:0042802">
    <property type="term" value="F:identical protein binding"/>
    <property type="evidence" value="ECO:0007669"/>
    <property type="project" value="UniProtKB-ARBA"/>
</dbReference>
<dbReference type="Gene3D" id="1.10.860.10">
    <property type="entry name" value="DNAb Helicase, Chain A"/>
    <property type="match status" value="1"/>
</dbReference>
<keyword evidence="3 12" id="KW-0235">DNA replication</keyword>
<dbReference type="PANTHER" id="PTHR30153">
    <property type="entry name" value="REPLICATIVE DNA HELICASE DNAB"/>
    <property type="match status" value="1"/>
</dbReference>
<evidence type="ECO:0000256" key="5">
    <source>
        <dbReference type="ARBA" id="ARBA00022801"/>
    </source>
</evidence>
<evidence type="ECO:0000256" key="7">
    <source>
        <dbReference type="ARBA" id="ARBA00022840"/>
    </source>
</evidence>
<dbReference type="PROSITE" id="PS51199">
    <property type="entry name" value="SF4_HELICASE"/>
    <property type="match status" value="1"/>
</dbReference>
<dbReference type="Pfam" id="PF00772">
    <property type="entry name" value="DnaB"/>
    <property type="match status" value="1"/>
</dbReference>
<keyword evidence="9" id="KW-0413">Isomerase</keyword>
<evidence type="ECO:0000313" key="15">
    <source>
        <dbReference type="EMBL" id="PIR69817.1"/>
    </source>
</evidence>
<comment type="similarity">
    <text evidence="1 12">Belongs to the helicase family. DnaB subfamily.</text>
</comment>
<dbReference type="SUPFAM" id="SSF52540">
    <property type="entry name" value="P-loop containing nucleoside triphosphate hydrolases"/>
    <property type="match status" value="1"/>
</dbReference>
<evidence type="ECO:0000256" key="10">
    <source>
        <dbReference type="ARBA" id="ARBA00048954"/>
    </source>
</evidence>
<evidence type="ECO:0000256" key="2">
    <source>
        <dbReference type="ARBA" id="ARBA00022515"/>
    </source>
</evidence>
<dbReference type="GO" id="GO:0016887">
    <property type="term" value="F:ATP hydrolysis activity"/>
    <property type="evidence" value="ECO:0007669"/>
    <property type="project" value="RHEA"/>
</dbReference>
<keyword evidence="8 12" id="KW-0238">DNA-binding</keyword>
<keyword evidence="4 12" id="KW-0547">Nucleotide-binding</keyword>
<dbReference type="SUPFAM" id="SSF48024">
    <property type="entry name" value="N-terminal domain of DnaB helicase"/>
    <property type="match status" value="1"/>
</dbReference>
<keyword evidence="7 12" id="KW-0067">ATP-binding</keyword>
<dbReference type="InterPro" id="IPR027417">
    <property type="entry name" value="P-loop_NTPase"/>
</dbReference>
<dbReference type="GO" id="GO:1990077">
    <property type="term" value="C:primosome complex"/>
    <property type="evidence" value="ECO:0007669"/>
    <property type="project" value="UniProtKB-UniRule"/>
</dbReference>
<comment type="function">
    <text evidence="12">The main replicative DNA helicase, it participates in initiation and elongation during chromosome replication. Travels ahead of the DNA replisome, separating dsDNA into templates for DNA synthesis. A processive ATP-dependent 5'-3' DNA helicase it has DNA-dependent ATPase activity.</text>
</comment>
<dbReference type="InterPro" id="IPR007694">
    <property type="entry name" value="DNA_helicase_DnaB-like_C"/>
</dbReference>
<dbReference type="InterPro" id="IPR036185">
    <property type="entry name" value="DNA_heli_DnaB-like_N_sf"/>
</dbReference>
<dbReference type="Proteomes" id="UP000231503">
    <property type="component" value="Unassembled WGS sequence"/>
</dbReference>
<dbReference type="EC" id="5.6.2.3" evidence="11 12"/>
<dbReference type="CDD" id="cd00984">
    <property type="entry name" value="DnaB_C"/>
    <property type="match status" value="1"/>
</dbReference>
<evidence type="ECO:0000256" key="9">
    <source>
        <dbReference type="ARBA" id="ARBA00023235"/>
    </source>
</evidence>
<dbReference type="InterPro" id="IPR007693">
    <property type="entry name" value="DNA_helicase_DnaB-like_N"/>
</dbReference>
<reference evidence="16" key="1">
    <citation type="submission" date="2017-09" db="EMBL/GenBank/DDBJ databases">
        <title>Depth-based differentiation of microbial function through sediment-hosted aquifers and enrichment of novel symbionts in the deep terrestrial subsurface.</title>
        <authorList>
            <person name="Probst A.J."/>
            <person name="Ladd B."/>
            <person name="Jarett J.K."/>
            <person name="Geller-Mcgrath D.E."/>
            <person name="Sieber C.M.K."/>
            <person name="Emerson J.B."/>
            <person name="Anantharaman K."/>
            <person name="Thomas B.C."/>
            <person name="Malmstrom R."/>
            <person name="Stieglmeier M."/>
            <person name="Klingl A."/>
            <person name="Woyke T."/>
            <person name="Ryan C.M."/>
            <person name="Banfield J.F."/>
        </authorList>
    </citation>
    <scope>NUCLEOTIDE SEQUENCE [LARGE SCALE GENOMIC DNA]</scope>
</reference>
<evidence type="ECO:0000256" key="13">
    <source>
        <dbReference type="SAM" id="MobiDB-lite"/>
    </source>
</evidence>
<dbReference type="Gene3D" id="3.40.50.300">
    <property type="entry name" value="P-loop containing nucleotide triphosphate hydrolases"/>
    <property type="match status" value="1"/>
</dbReference>
<dbReference type="GO" id="GO:0003677">
    <property type="term" value="F:DNA binding"/>
    <property type="evidence" value="ECO:0007669"/>
    <property type="project" value="UniProtKB-UniRule"/>
</dbReference>
<dbReference type="NCBIfam" id="TIGR00665">
    <property type="entry name" value="DnaB"/>
    <property type="match status" value="1"/>
</dbReference>
<organism evidence="15 16">
    <name type="scientific">Candidatus Niyogibacteria bacterium CG10_big_fil_rev_8_21_14_0_10_46_36</name>
    <dbReference type="NCBI Taxonomy" id="1974726"/>
    <lineage>
        <taxon>Bacteria</taxon>
        <taxon>Candidatus Niyogiibacteriota</taxon>
    </lineage>
</organism>
<gene>
    <name evidence="15" type="primary">dnaB</name>
    <name evidence="15" type="ORF">COU47_00045</name>
</gene>
<dbReference type="InterPro" id="IPR007692">
    <property type="entry name" value="DNA_helicase_DnaB"/>
</dbReference>
<dbReference type="GO" id="GO:0005829">
    <property type="term" value="C:cytosol"/>
    <property type="evidence" value="ECO:0007669"/>
    <property type="project" value="TreeGrafter"/>
</dbReference>
<dbReference type="GO" id="GO:0006269">
    <property type="term" value="P:DNA replication, synthesis of primer"/>
    <property type="evidence" value="ECO:0007669"/>
    <property type="project" value="UniProtKB-UniRule"/>
</dbReference>
<evidence type="ECO:0000313" key="16">
    <source>
        <dbReference type="Proteomes" id="UP000231503"/>
    </source>
</evidence>
<evidence type="ECO:0000256" key="6">
    <source>
        <dbReference type="ARBA" id="ARBA00022806"/>
    </source>
</evidence>
<evidence type="ECO:0000256" key="4">
    <source>
        <dbReference type="ARBA" id="ARBA00022741"/>
    </source>
</evidence>
<evidence type="ECO:0000259" key="14">
    <source>
        <dbReference type="PROSITE" id="PS51199"/>
    </source>
</evidence>
<comment type="caution">
    <text evidence="15">The sequence shown here is derived from an EMBL/GenBank/DDBJ whole genome shotgun (WGS) entry which is preliminary data.</text>
</comment>
<keyword evidence="5 12" id="KW-0378">Hydrolase</keyword>
<dbReference type="Pfam" id="PF03796">
    <property type="entry name" value="DnaB_C"/>
    <property type="match status" value="1"/>
</dbReference>
<dbReference type="NCBIfam" id="NF004384">
    <property type="entry name" value="PRK05748.1"/>
    <property type="match status" value="1"/>
</dbReference>
<keyword evidence="6 12" id="KW-0347">Helicase</keyword>
<name>A0A2H0TE41_9BACT</name>
<evidence type="ECO:0000256" key="12">
    <source>
        <dbReference type="RuleBase" id="RU362085"/>
    </source>
</evidence>
<comment type="catalytic activity">
    <reaction evidence="10 12">
        <text>ATP + H2O = ADP + phosphate + H(+)</text>
        <dbReference type="Rhea" id="RHEA:13065"/>
        <dbReference type="ChEBI" id="CHEBI:15377"/>
        <dbReference type="ChEBI" id="CHEBI:15378"/>
        <dbReference type="ChEBI" id="CHEBI:30616"/>
        <dbReference type="ChEBI" id="CHEBI:43474"/>
        <dbReference type="ChEBI" id="CHEBI:456216"/>
        <dbReference type="EC" id="5.6.2.3"/>
    </reaction>
</comment>
<evidence type="ECO:0000256" key="11">
    <source>
        <dbReference type="NCBIfam" id="TIGR00665"/>
    </source>
</evidence>
<dbReference type="AlphaFoldDB" id="A0A2H0TE41"/>
<evidence type="ECO:0000256" key="1">
    <source>
        <dbReference type="ARBA" id="ARBA00008428"/>
    </source>
</evidence>